<feature type="transmembrane region" description="Helical" evidence="12">
    <location>
        <begin position="149"/>
        <end position="167"/>
    </location>
</feature>
<dbReference type="CDD" id="cd13959">
    <property type="entry name" value="PT_UbiA_COQ2"/>
    <property type="match status" value="1"/>
</dbReference>
<dbReference type="PANTHER" id="PTHR11048:SF28">
    <property type="entry name" value="4-HYDROXYBENZOATE POLYPRENYLTRANSFERASE, MITOCHONDRIAL"/>
    <property type="match status" value="1"/>
</dbReference>
<dbReference type="HAMAP" id="MF_01635">
    <property type="entry name" value="UbiA"/>
    <property type="match status" value="1"/>
</dbReference>
<evidence type="ECO:0000313" key="14">
    <source>
        <dbReference type="EMBL" id="VFJ50572.1"/>
    </source>
</evidence>
<comment type="subcellular location">
    <subcellularLocation>
        <location evidence="12">Cell inner membrane</location>
        <topology evidence="12">Multi-pass membrane protein</topology>
    </subcellularLocation>
    <subcellularLocation>
        <location evidence="2">Membrane</location>
        <topology evidence="2">Multi-pass membrane protein</topology>
    </subcellularLocation>
</comment>
<sequence length="295" mass="32493">MPQLSSIRDRIVDRAVQYARLMRLHRPIGIFLLLWPTLWGVWIAGEGTPRPFIVAVFVLGVIVMRSAGCIINDFADRKFDPHLERTRDRPIASGNVSSAEALVLFVVLCSLAFGLVWLLNPLTIILSFVAIFLAASYPFMKRFTHLPQVHLGLAYGCGSLMAFSAQTGQVPPLAWLIAMAVVLWVVAHDTIYALVDRPDDIRIGVKSTAILFGGADRIVIAGIQMAVLLVLVVIGGQAGLGVYYYLGLAAAGALGLYQQYLIRTLDRDRCFRAFLNNNWFSAVIFAGIYIDYCCG</sequence>
<feature type="transmembrane region" description="Helical" evidence="12">
    <location>
        <begin position="242"/>
        <end position="262"/>
    </location>
</feature>
<evidence type="ECO:0000256" key="7">
    <source>
        <dbReference type="ARBA" id="ARBA00022688"/>
    </source>
</evidence>
<feature type="transmembrane region" description="Helical" evidence="12">
    <location>
        <begin position="173"/>
        <end position="195"/>
    </location>
</feature>
<keyword evidence="6 12" id="KW-0808">Transferase</keyword>
<evidence type="ECO:0000256" key="2">
    <source>
        <dbReference type="ARBA" id="ARBA00004141"/>
    </source>
</evidence>
<dbReference type="GO" id="GO:0005886">
    <property type="term" value="C:plasma membrane"/>
    <property type="evidence" value="ECO:0007669"/>
    <property type="project" value="UniProtKB-SubCell"/>
</dbReference>
<dbReference type="FunFam" id="1.10.357.140:FF:000002">
    <property type="entry name" value="4-hydroxybenzoate octaprenyltransferase"/>
    <property type="match status" value="1"/>
</dbReference>
<comment type="similarity">
    <text evidence="3 12">Belongs to the UbiA prenyltransferase family.</text>
</comment>
<dbReference type="NCBIfam" id="TIGR01474">
    <property type="entry name" value="ubiA_proteo"/>
    <property type="match status" value="1"/>
</dbReference>
<comment type="catalytic activity">
    <reaction evidence="12">
        <text>all-trans-octaprenyl diphosphate + 4-hydroxybenzoate = 4-hydroxy-3-(all-trans-octaprenyl)benzoate + diphosphate</text>
        <dbReference type="Rhea" id="RHEA:27782"/>
        <dbReference type="ChEBI" id="CHEBI:1617"/>
        <dbReference type="ChEBI" id="CHEBI:17879"/>
        <dbReference type="ChEBI" id="CHEBI:33019"/>
        <dbReference type="ChEBI" id="CHEBI:57711"/>
        <dbReference type="EC" id="2.5.1.39"/>
    </reaction>
</comment>
<dbReference type="UniPathway" id="UPA00232"/>
<dbReference type="InterPro" id="IPR039653">
    <property type="entry name" value="Prenyltransferase"/>
</dbReference>
<evidence type="ECO:0000256" key="5">
    <source>
        <dbReference type="ARBA" id="ARBA00022519"/>
    </source>
</evidence>
<proteinExistence type="inferred from homology"/>
<dbReference type="FunFam" id="1.20.120.1780:FF:000001">
    <property type="entry name" value="4-hydroxybenzoate octaprenyltransferase"/>
    <property type="match status" value="1"/>
</dbReference>
<feature type="transmembrane region" description="Helical" evidence="12">
    <location>
        <begin position="51"/>
        <end position="75"/>
    </location>
</feature>
<accession>A0A450SDK6</accession>
<evidence type="ECO:0000256" key="13">
    <source>
        <dbReference type="NCBIfam" id="TIGR01474"/>
    </source>
</evidence>
<name>A0A450SDK6_9GAMM</name>
<evidence type="ECO:0000256" key="9">
    <source>
        <dbReference type="ARBA" id="ARBA00022842"/>
    </source>
</evidence>
<gene>
    <name evidence="12" type="primary">ubiA</name>
    <name evidence="14" type="ORF">BECKDK2373B_GA0170837_10293</name>
</gene>
<feature type="transmembrane region" description="Helical" evidence="12">
    <location>
        <begin position="28"/>
        <end position="45"/>
    </location>
</feature>
<protein>
    <recommendedName>
        <fullName evidence="12 13">4-hydroxybenzoate octaprenyltransferase</fullName>
        <ecNumber evidence="12 13">2.5.1.39</ecNumber>
    </recommendedName>
    <alternativeName>
        <fullName evidence="12">4-HB polyprenyltransferase</fullName>
    </alternativeName>
</protein>
<dbReference type="InterPro" id="IPR006370">
    <property type="entry name" value="HB_polyprenyltransferase-like"/>
</dbReference>
<keyword evidence="8 12" id="KW-0812">Transmembrane</keyword>
<evidence type="ECO:0000256" key="11">
    <source>
        <dbReference type="ARBA" id="ARBA00023136"/>
    </source>
</evidence>
<dbReference type="Gene3D" id="1.10.357.140">
    <property type="entry name" value="UbiA prenyltransferase"/>
    <property type="match status" value="1"/>
</dbReference>
<dbReference type="InterPro" id="IPR044878">
    <property type="entry name" value="UbiA_sf"/>
</dbReference>
<keyword evidence="5 12" id="KW-0997">Cell inner membrane</keyword>
<feature type="transmembrane region" description="Helical" evidence="12">
    <location>
        <begin position="274"/>
        <end position="292"/>
    </location>
</feature>
<feature type="transmembrane region" description="Helical" evidence="12">
    <location>
        <begin position="215"/>
        <end position="236"/>
    </location>
</feature>
<evidence type="ECO:0000256" key="6">
    <source>
        <dbReference type="ARBA" id="ARBA00022679"/>
    </source>
</evidence>
<evidence type="ECO:0000256" key="10">
    <source>
        <dbReference type="ARBA" id="ARBA00022989"/>
    </source>
</evidence>
<keyword evidence="7 12" id="KW-0831">Ubiquinone biosynthesis</keyword>
<dbReference type="Gene3D" id="1.20.120.1780">
    <property type="entry name" value="UbiA prenyltransferase"/>
    <property type="match status" value="1"/>
</dbReference>
<comment type="function">
    <text evidence="12">Catalyzes the prenylation of para-hydroxybenzoate (PHB) with an all-trans polyprenyl group. Mediates the second step in the final reaction sequence of ubiquinone-8 (UQ-8) biosynthesis, which is the condensation of the polyisoprenoid side chain with PHB, generating the first membrane-bound Q intermediate 3-octaprenyl-4-hydroxybenzoate.</text>
</comment>
<evidence type="ECO:0000256" key="12">
    <source>
        <dbReference type="HAMAP-Rule" id="MF_01635"/>
    </source>
</evidence>
<reference evidence="14" key="1">
    <citation type="submission" date="2019-02" db="EMBL/GenBank/DDBJ databases">
        <authorList>
            <person name="Gruber-Vodicka R. H."/>
            <person name="Seah K. B. B."/>
        </authorList>
    </citation>
    <scope>NUCLEOTIDE SEQUENCE</scope>
    <source>
        <strain evidence="14">BECK_DK47</strain>
    </source>
</reference>
<feature type="transmembrane region" description="Helical" evidence="12">
    <location>
        <begin position="122"/>
        <end position="140"/>
    </location>
</feature>
<feature type="transmembrane region" description="Helical" evidence="12">
    <location>
        <begin position="96"/>
        <end position="116"/>
    </location>
</feature>
<comment type="cofactor">
    <cofactor evidence="1 12">
        <name>Mg(2+)</name>
        <dbReference type="ChEBI" id="CHEBI:18420"/>
    </cofactor>
</comment>
<dbReference type="GO" id="GO:0006744">
    <property type="term" value="P:ubiquinone biosynthetic process"/>
    <property type="evidence" value="ECO:0007669"/>
    <property type="project" value="UniProtKB-UniRule"/>
</dbReference>
<dbReference type="PANTHER" id="PTHR11048">
    <property type="entry name" value="PRENYLTRANSFERASES"/>
    <property type="match status" value="1"/>
</dbReference>
<keyword evidence="11 12" id="KW-0472">Membrane</keyword>
<dbReference type="EMBL" id="CAADEX010000029">
    <property type="protein sequence ID" value="VFJ50572.1"/>
    <property type="molecule type" value="Genomic_DNA"/>
</dbReference>
<keyword evidence="9 12" id="KW-0460">Magnesium</keyword>
<dbReference type="InterPro" id="IPR000537">
    <property type="entry name" value="UbiA_prenyltransferase"/>
</dbReference>
<keyword evidence="10 12" id="KW-1133">Transmembrane helix</keyword>
<evidence type="ECO:0000256" key="4">
    <source>
        <dbReference type="ARBA" id="ARBA00022475"/>
    </source>
</evidence>
<evidence type="ECO:0000256" key="3">
    <source>
        <dbReference type="ARBA" id="ARBA00005985"/>
    </source>
</evidence>
<dbReference type="Pfam" id="PF01040">
    <property type="entry name" value="UbiA"/>
    <property type="match status" value="1"/>
</dbReference>
<comment type="pathway">
    <text evidence="12">Cofactor biosynthesis; ubiquinone biosynthesis.</text>
</comment>
<dbReference type="AlphaFoldDB" id="A0A450SDK6"/>
<dbReference type="EC" id="2.5.1.39" evidence="12 13"/>
<dbReference type="GO" id="GO:0008412">
    <property type="term" value="F:4-hydroxybenzoate polyprenyltransferase activity"/>
    <property type="evidence" value="ECO:0007669"/>
    <property type="project" value="UniProtKB-UniRule"/>
</dbReference>
<evidence type="ECO:0000256" key="1">
    <source>
        <dbReference type="ARBA" id="ARBA00001946"/>
    </source>
</evidence>
<evidence type="ECO:0000256" key="8">
    <source>
        <dbReference type="ARBA" id="ARBA00022692"/>
    </source>
</evidence>
<keyword evidence="4 12" id="KW-1003">Cell membrane</keyword>
<organism evidence="14">
    <name type="scientific">Candidatus Kentrum sp. DK</name>
    <dbReference type="NCBI Taxonomy" id="2126562"/>
    <lineage>
        <taxon>Bacteria</taxon>
        <taxon>Pseudomonadati</taxon>
        <taxon>Pseudomonadota</taxon>
        <taxon>Gammaproteobacteria</taxon>
        <taxon>Candidatus Kentrum</taxon>
    </lineage>
</organism>